<dbReference type="AlphaFoldDB" id="A0A133VJ58"/>
<dbReference type="InterPro" id="IPR037514">
    <property type="entry name" value="Rib-P_diPkinase_arc"/>
</dbReference>
<comment type="pathway">
    <text evidence="10">Metabolic intermediate biosynthesis; 5-phospho-alpha-D-ribose 1-diphosphate biosynthesis; 5-phospho-alpha-D-ribose 1-diphosphate from D-ribose 5-phosphate (route I): step 1/1.</text>
</comment>
<organism evidence="13 14">
    <name type="scientific">candidate division MSBL1 archaeon SCGC-AAA382C18</name>
    <dbReference type="NCBI Taxonomy" id="1698281"/>
    <lineage>
        <taxon>Archaea</taxon>
        <taxon>Methanobacteriati</taxon>
        <taxon>Methanobacteriota</taxon>
        <taxon>candidate division MSBL1</taxon>
    </lineage>
</organism>
<feature type="domain" description="Phosphoribosyltransferase" evidence="11">
    <location>
        <begin position="136"/>
        <end position="273"/>
    </location>
</feature>
<feature type="binding site" evidence="10">
    <location>
        <position position="218"/>
    </location>
    <ligand>
        <name>D-ribose 5-phosphate</name>
        <dbReference type="ChEBI" id="CHEBI:78346"/>
    </ligand>
</feature>
<proteinExistence type="inferred from homology"/>
<name>A0A133VJ58_9EURY</name>
<dbReference type="InterPro" id="IPR029057">
    <property type="entry name" value="PRTase-like"/>
</dbReference>
<comment type="similarity">
    <text evidence="10">Belongs to the ribose-phosphate pyrophosphokinase family. Class III (archaeal) subfamily.</text>
</comment>
<dbReference type="GO" id="GO:0016301">
    <property type="term" value="F:kinase activity"/>
    <property type="evidence" value="ECO:0007669"/>
    <property type="project" value="UniProtKB-KW"/>
</dbReference>
<dbReference type="GO" id="GO:0005737">
    <property type="term" value="C:cytoplasm"/>
    <property type="evidence" value="ECO:0007669"/>
    <property type="project" value="UniProtKB-SubCell"/>
</dbReference>
<dbReference type="CDD" id="cd06223">
    <property type="entry name" value="PRTases_typeI"/>
    <property type="match status" value="1"/>
</dbReference>
<keyword evidence="7 10" id="KW-0067">ATP-binding</keyword>
<dbReference type="PANTHER" id="PTHR10210">
    <property type="entry name" value="RIBOSE-PHOSPHATE DIPHOSPHOKINASE FAMILY MEMBER"/>
    <property type="match status" value="1"/>
</dbReference>
<accession>A0A133VJ58</accession>
<evidence type="ECO:0000256" key="8">
    <source>
        <dbReference type="ARBA" id="ARBA00022842"/>
    </source>
</evidence>
<comment type="function">
    <text evidence="10">Involved in the biosynthesis of the central metabolite phospho-alpha-D-ribosyl-1-pyrophosphate (PRPP) via the transfer of pyrophosphoryl group from ATP to 1-hydroxyl of ribose-5-phosphate (Rib-5-P).</text>
</comment>
<dbReference type="SUPFAM" id="SSF53271">
    <property type="entry name" value="PRTase-like"/>
    <property type="match status" value="2"/>
</dbReference>
<sequence length="292" mass="32028">MIVGGSASENLAEKISERMDCDLSIPEFEKFPDGEVYVRLTDDVEGEDVVVVQSTCYPPNQNYMELFLLLDVARDSGAEQVSAVVPYFGYGRQDKRFESGEAVSLETVANLIECSGADEVYMMDIHPQPIERSPEVFDIPAHNLTAADILAEYIDQNYSLSNPVVFGPDSGAEEWAKRAGEAIGADWDYMTKKRLGPEEVEITPREINVEERDVIIVDDIISTGGTMREAIDILKSHGSNDVFIACTHPVLVDDALDKLRDTGVKDIVATDTIEGEVSKVSIASVVSEALSQ</sequence>
<evidence type="ECO:0000256" key="3">
    <source>
        <dbReference type="ARBA" id="ARBA00022723"/>
    </source>
</evidence>
<dbReference type="FunFam" id="3.40.50.2020:FF:000007">
    <property type="entry name" value="Ribose-phosphate pyrophosphokinase"/>
    <property type="match status" value="1"/>
</dbReference>
<dbReference type="InterPro" id="IPR005946">
    <property type="entry name" value="Rib-P_diPkinase"/>
</dbReference>
<comment type="catalytic activity">
    <reaction evidence="9 10">
        <text>D-ribose 5-phosphate + ATP = 5-phospho-alpha-D-ribose 1-diphosphate + AMP + H(+)</text>
        <dbReference type="Rhea" id="RHEA:15609"/>
        <dbReference type="ChEBI" id="CHEBI:15378"/>
        <dbReference type="ChEBI" id="CHEBI:30616"/>
        <dbReference type="ChEBI" id="CHEBI:58017"/>
        <dbReference type="ChEBI" id="CHEBI:78346"/>
        <dbReference type="ChEBI" id="CHEBI:456215"/>
        <dbReference type="EC" id="2.7.6.1"/>
    </reaction>
</comment>
<comment type="subcellular location">
    <subcellularLocation>
        <location evidence="10">Cytoplasm</location>
    </subcellularLocation>
</comment>
<reference evidence="13 14" key="1">
    <citation type="journal article" date="2016" name="Sci. Rep.">
        <title>Metabolic traits of an uncultured archaeal lineage -MSBL1- from brine pools of the Red Sea.</title>
        <authorList>
            <person name="Mwirichia R."/>
            <person name="Alam I."/>
            <person name="Rashid M."/>
            <person name="Vinu M."/>
            <person name="Ba-Alawi W."/>
            <person name="Anthony Kamau A."/>
            <person name="Kamanda Ngugi D."/>
            <person name="Goker M."/>
            <person name="Klenk H.P."/>
            <person name="Bajic V."/>
            <person name="Stingl U."/>
        </authorList>
    </citation>
    <scope>NUCLEOTIDE SEQUENCE [LARGE SCALE GENOMIC DNA]</scope>
    <source>
        <strain evidence="13">SCGC-AAA382C18</strain>
    </source>
</reference>
<protein>
    <recommendedName>
        <fullName evidence="10">Ribose-phosphate pyrophosphokinase</fullName>
        <shortName evidence="10">RPPK</shortName>
        <ecNumber evidence="10">2.7.6.1</ecNumber>
    </recommendedName>
    <alternativeName>
        <fullName evidence="10">5-phospho-D-ribosyl alpha-1-diphosphate synthase</fullName>
    </alternativeName>
    <alternativeName>
        <fullName evidence="10">Phosphoribosyl diphosphate synthase</fullName>
    </alternativeName>
    <alternativeName>
        <fullName evidence="10">Phosphoribosyl pyrophosphate synthase</fullName>
        <shortName evidence="10">P-Rib-PP synthase</shortName>
        <shortName evidence="10">PRPP synthase</shortName>
        <shortName evidence="10">PRPPase</shortName>
    </alternativeName>
</protein>
<feature type="binding site" evidence="10">
    <location>
        <begin position="92"/>
        <end position="93"/>
    </location>
    <ligand>
        <name>ATP</name>
        <dbReference type="ChEBI" id="CHEBI:30616"/>
    </ligand>
</feature>
<feature type="binding site" evidence="10">
    <location>
        <begin position="222"/>
        <end position="226"/>
    </location>
    <ligand>
        <name>D-ribose 5-phosphate</name>
        <dbReference type="ChEBI" id="CHEBI:78346"/>
    </ligand>
</feature>
<dbReference type="GO" id="GO:0002189">
    <property type="term" value="C:ribose phosphate diphosphokinase complex"/>
    <property type="evidence" value="ECO:0007669"/>
    <property type="project" value="TreeGrafter"/>
</dbReference>
<keyword evidence="6 10" id="KW-0418">Kinase</keyword>
<dbReference type="Pfam" id="PF13793">
    <property type="entry name" value="Pribosyltran_N"/>
    <property type="match status" value="1"/>
</dbReference>
<dbReference type="GO" id="GO:0004749">
    <property type="term" value="F:ribose phosphate diphosphokinase activity"/>
    <property type="evidence" value="ECO:0007669"/>
    <property type="project" value="UniProtKB-UniRule"/>
</dbReference>
<dbReference type="UniPathway" id="UPA00087">
    <property type="reaction ID" value="UER00172"/>
</dbReference>
<dbReference type="Pfam" id="PF00156">
    <property type="entry name" value="Pribosyltran"/>
    <property type="match status" value="1"/>
</dbReference>
<dbReference type="Gene3D" id="3.40.50.2020">
    <property type="match status" value="2"/>
</dbReference>
<feature type="binding site" evidence="10">
    <location>
        <begin position="33"/>
        <end position="35"/>
    </location>
    <ligand>
        <name>ATP</name>
        <dbReference type="ChEBI" id="CHEBI:30616"/>
    </ligand>
</feature>
<dbReference type="GO" id="GO:0005524">
    <property type="term" value="F:ATP binding"/>
    <property type="evidence" value="ECO:0007669"/>
    <property type="project" value="UniProtKB-KW"/>
</dbReference>
<dbReference type="EC" id="2.7.6.1" evidence="10"/>
<dbReference type="GO" id="GO:0006164">
    <property type="term" value="P:purine nucleotide biosynthetic process"/>
    <property type="evidence" value="ECO:0007669"/>
    <property type="project" value="TreeGrafter"/>
</dbReference>
<evidence type="ECO:0000256" key="7">
    <source>
        <dbReference type="ARBA" id="ARBA00022840"/>
    </source>
</evidence>
<comment type="cofactor">
    <cofactor evidence="10">
        <name>Mg(2+)</name>
        <dbReference type="ChEBI" id="CHEBI:18420"/>
    </cofactor>
    <text evidence="10">Binds 2 Mg(2+) ions per subunit.</text>
</comment>
<gene>
    <name evidence="10" type="primary">prs</name>
    <name evidence="13" type="ORF">AKJ52_02210</name>
</gene>
<evidence type="ECO:0000256" key="5">
    <source>
        <dbReference type="ARBA" id="ARBA00022741"/>
    </source>
</evidence>
<dbReference type="GO" id="GO:0000287">
    <property type="term" value="F:magnesium ion binding"/>
    <property type="evidence" value="ECO:0007669"/>
    <property type="project" value="UniProtKB-UniRule"/>
</dbReference>
<dbReference type="InterPro" id="IPR029099">
    <property type="entry name" value="Pribosyltran_N"/>
</dbReference>
<evidence type="ECO:0000256" key="1">
    <source>
        <dbReference type="ARBA" id="ARBA00022490"/>
    </source>
</evidence>
<evidence type="ECO:0000313" key="13">
    <source>
        <dbReference type="EMBL" id="KXB06450.1"/>
    </source>
</evidence>
<keyword evidence="3 10" id="KW-0479">Metal-binding</keyword>
<dbReference type="HAMAP" id="MF_00583_A">
    <property type="entry name" value="RibP_PPkinase_A"/>
    <property type="match status" value="1"/>
</dbReference>
<feature type="active site" evidence="10">
    <location>
        <position position="192"/>
    </location>
</feature>
<dbReference type="NCBIfam" id="TIGR01251">
    <property type="entry name" value="ribP_PPkin"/>
    <property type="match status" value="1"/>
</dbReference>
<keyword evidence="8 10" id="KW-0460">Magnesium</keyword>
<dbReference type="GO" id="GO:0006015">
    <property type="term" value="P:5-phosphoribose 1-diphosphate biosynthetic process"/>
    <property type="evidence" value="ECO:0007669"/>
    <property type="project" value="UniProtKB-UniRule"/>
</dbReference>
<keyword evidence="4 10" id="KW-0545">Nucleotide biosynthesis</keyword>
<keyword evidence="5 10" id="KW-0547">Nucleotide-binding</keyword>
<evidence type="ECO:0000256" key="9">
    <source>
        <dbReference type="ARBA" id="ARBA00049535"/>
    </source>
</evidence>
<feature type="binding site" evidence="10">
    <location>
        <position position="126"/>
    </location>
    <ligand>
        <name>Mg(2+)</name>
        <dbReference type="ChEBI" id="CHEBI:18420"/>
        <label>1</label>
    </ligand>
</feature>
<dbReference type="PANTHER" id="PTHR10210:SF32">
    <property type="entry name" value="RIBOSE-PHOSPHATE PYROPHOSPHOKINASE 2"/>
    <property type="match status" value="1"/>
</dbReference>
<dbReference type="EMBL" id="LHYF01000038">
    <property type="protein sequence ID" value="KXB06450.1"/>
    <property type="molecule type" value="Genomic_DNA"/>
</dbReference>
<feature type="binding site" evidence="10">
    <location>
        <position position="169"/>
    </location>
    <ligand>
        <name>Mg(2+)</name>
        <dbReference type="ChEBI" id="CHEBI:18420"/>
        <label>2</label>
    </ligand>
</feature>
<comment type="caution">
    <text evidence="13">The sequence shown here is derived from an EMBL/GenBank/DDBJ whole genome shotgun (WGS) entry which is preliminary data.</text>
</comment>
<dbReference type="PATRIC" id="fig|1698281.3.peg.394"/>
<evidence type="ECO:0000313" key="14">
    <source>
        <dbReference type="Proteomes" id="UP000070404"/>
    </source>
</evidence>
<feature type="binding site" evidence="10">
    <location>
        <position position="194"/>
    </location>
    <ligand>
        <name>D-ribose 5-phosphate</name>
        <dbReference type="ChEBI" id="CHEBI:78346"/>
    </ligand>
</feature>
<evidence type="ECO:0000259" key="12">
    <source>
        <dbReference type="Pfam" id="PF13793"/>
    </source>
</evidence>
<dbReference type="InterPro" id="IPR000836">
    <property type="entry name" value="PRTase_dom"/>
</dbReference>
<dbReference type="SMART" id="SM01400">
    <property type="entry name" value="Pribosyltran_N"/>
    <property type="match status" value="1"/>
</dbReference>
<evidence type="ECO:0000256" key="4">
    <source>
        <dbReference type="ARBA" id="ARBA00022727"/>
    </source>
</evidence>
<evidence type="ECO:0000256" key="2">
    <source>
        <dbReference type="ARBA" id="ARBA00022679"/>
    </source>
</evidence>
<keyword evidence="14" id="KW-1185">Reference proteome</keyword>
<evidence type="ECO:0000259" key="11">
    <source>
        <dbReference type="Pfam" id="PF00156"/>
    </source>
</evidence>
<evidence type="ECO:0000256" key="6">
    <source>
        <dbReference type="ARBA" id="ARBA00022777"/>
    </source>
</evidence>
<keyword evidence="2 10" id="KW-0808">Transferase</keyword>
<dbReference type="NCBIfam" id="NF002095">
    <property type="entry name" value="PRK00934.1"/>
    <property type="match status" value="1"/>
</dbReference>
<dbReference type="Proteomes" id="UP000070404">
    <property type="component" value="Unassembled WGS sequence"/>
</dbReference>
<evidence type="ECO:0000256" key="10">
    <source>
        <dbReference type="HAMAP-Rule" id="MF_00583"/>
    </source>
</evidence>
<keyword evidence="1 10" id="KW-0963">Cytoplasm</keyword>
<feature type="domain" description="Ribose-phosphate pyrophosphokinase N-terminal" evidence="12">
    <location>
        <begin position="1"/>
        <end position="116"/>
    </location>
</feature>